<evidence type="ECO:0000256" key="1">
    <source>
        <dbReference type="SAM" id="MobiDB-lite"/>
    </source>
</evidence>
<reference evidence="2" key="1">
    <citation type="journal article" date="2019" name="bioRxiv">
        <title>The Genome of the Zebra Mussel, Dreissena polymorpha: A Resource for Invasive Species Research.</title>
        <authorList>
            <person name="McCartney M.A."/>
            <person name="Auch B."/>
            <person name="Kono T."/>
            <person name="Mallez S."/>
            <person name="Zhang Y."/>
            <person name="Obille A."/>
            <person name="Becker A."/>
            <person name="Abrahante J.E."/>
            <person name="Garbe J."/>
            <person name="Badalamenti J.P."/>
            <person name="Herman A."/>
            <person name="Mangelson H."/>
            <person name="Liachko I."/>
            <person name="Sullivan S."/>
            <person name="Sone E.D."/>
            <person name="Koren S."/>
            <person name="Silverstein K.A.T."/>
            <person name="Beckman K.B."/>
            <person name="Gohl D.M."/>
        </authorList>
    </citation>
    <scope>NUCLEOTIDE SEQUENCE</scope>
    <source>
        <strain evidence="2">Duluth1</strain>
        <tissue evidence="2">Whole animal</tissue>
    </source>
</reference>
<accession>A0A9D4BUG7</accession>
<keyword evidence="3" id="KW-1185">Reference proteome</keyword>
<evidence type="ECO:0000313" key="3">
    <source>
        <dbReference type="Proteomes" id="UP000828390"/>
    </source>
</evidence>
<gene>
    <name evidence="2" type="ORF">DPMN_068801</name>
</gene>
<feature type="region of interest" description="Disordered" evidence="1">
    <location>
        <begin position="1"/>
        <end position="42"/>
    </location>
</feature>
<feature type="compositionally biased region" description="Acidic residues" evidence="1">
    <location>
        <begin position="10"/>
        <end position="26"/>
    </location>
</feature>
<protein>
    <submittedName>
        <fullName evidence="2">Uncharacterized protein</fullName>
    </submittedName>
</protein>
<dbReference type="EMBL" id="JAIWYP010000014">
    <property type="protein sequence ID" value="KAH3709339.1"/>
    <property type="molecule type" value="Genomic_DNA"/>
</dbReference>
<comment type="caution">
    <text evidence="2">The sequence shown here is derived from an EMBL/GenBank/DDBJ whole genome shotgun (WGS) entry which is preliminary data.</text>
</comment>
<name>A0A9D4BUG7_DREPO</name>
<proteinExistence type="predicted"/>
<dbReference type="Proteomes" id="UP000828390">
    <property type="component" value="Unassembled WGS sequence"/>
</dbReference>
<reference evidence="2" key="2">
    <citation type="submission" date="2020-11" db="EMBL/GenBank/DDBJ databases">
        <authorList>
            <person name="McCartney M.A."/>
            <person name="Auch B."/>
            <person name="Kono T."/>
            <person name="Mallez S."/>
            <person name="Becker A."/>
            <person name="Gohl D.M."/>
            <person name="Silverstein K.A.T."/>
            <person name="Koren S."/>
            <person name="Bechman K.B."/>
            <person name="Herman A."/>
            <person name="Abrahante J.E."/>
            <person name="Garbe J."/>
        </authorList>
    </citation>
    <scope>NUCLEOTIDE SEQUENCE</scope>
    <source>
        <strain evidence="2">Duluth1</strain>
        <tissue evidence="2">Whole animal</tissue>
    </source>
</reference>
<organism evidence="2 3">
    <name type="scientific">Dreissena polymorpha</name>
    <name type="common">Zebra mussel</name>
    <name type="synonym">Mytilus polymorpha</name>
    <dbReference type="NCBI Taxonomy" id="45954"/>
    <lineage>
        <taxon>Eukaryota</taxon>
        <taxon>Metazoa</taxon>
        <taxon>Spiralia</taxon>
        <taxon>Lophotrochozoa</taxon>
        <taxon>Mollusca</taxon>
        <taxon>Bivalvia</taxon>
        <taxon>Autobranchia</taxon>
        <taxon>Heteroconchia</taxon>
        <taxon>Euheterodonta</taxon>
        <taxon>Imparidentia</taxon>
        <taxon>Neoheterodontei</taxon>
        <taxon>Myida</taxon>
        <taxon>Dreissenoidea</taxon>
        <taxon>Dreissenidae</taxon>
        <taxon>Dreissena</taxon>
    </lineage>
</organism>
<dbReference type="AlphaFoldDB" id="A0A9D4BUG7"/>
<evidence type="ECO:0000313" key="2">
    <source>
        <dbReference type="EMBL" id="KAH3709339.1"/>
    </source>
</evidence>
<sequence>MEDNAGGFEKDDEGFADCDSPDDETMETNLAAEGEGKFDSSTRSLMPLTAKVAKPMLGAWTD</sequence>